<keyword evidence="11" id="KW-1185">Reference proteome</keyword>
<keyword evidence="5" id="KW-1133">Transmembrane helix</keyword>
<evidence type="ECO:0000313" key="10">
    <source>
        <dbReference type="Ensembl" id="ENSLLTP00000017480.1"/>
    </source>
</evidence>
<dbReference type="Ensembl" id="ENSLLTT00000018131.1">
    <property type="protein sequence ID" value="ENSLLTP00000017480.1"/>
    <property type="gene ID" value="ENSLLTG00000013273.1"/>
</dbReference>
<proteinExistence type="inferred from homology"/>
<keyword evidence="4" id="KW-0812">Transmembrane</keyword>
<sequence>MGTPWKRCGALYSFLFEYDTPRIVSIKSRKVGLMNRLVQLAILAYVIGNL</sequence>
<keyword evidence="3" id="KW-0813">Transport</keyword>
<organism evidence="10 11">
    <name type="scientific">Laticauda laticaudata</name>
    <name type="common">Blue-ringed sea krait</name>
    <name type="synonym">Blue-lipped sea krait</name>
    <dbReference type="NCBI Taxonomy" id="8630"/>
    <lineage>
        <taxon>Eukaryota</taxon>
        <taxon>Metazoa</taxon>
        <taxon>Chordata</taxon>
        <taxon>Craniata</taxon>
        <taxon>Vertebrata</taxon>
        <taxon>Euteleostomi</taxon>
        <taxon>Lepidosauria</taxon>
        <taxon>Squamata</taxon>
        <taxon>Bifurcata</taxon>
        <taxon>Unidentata</taxon>
        <taxon>Episquamata</taxon>
        <taxon>Toxicofera</taxon>
        <taxon>Serpentes</taxon>
        <taxon>Colubroidea</taxon>
        <taxon>Elapidae</taxon>
        <taxon>Laticaudinae</taxon>
        <taxon>Laticauda</taxon>
    </lineage>
</organism>
<keyword evidence="8" id="KW-1071">Ligand-gated ion channel</keyword>
<evidence type="ECO:0000256" key="5">
    <source>
        <dbReference type="ARBA" id="ARBA00022989"/>
    </source>
</evidence>
<reference evidence="10" key="1">
    <citation type="submission" date="2025-08" db="UniProtKB">
        <authorList>
            <consortium name="Ensembl"/>
        </authorList>
    </citation>
    <scope>IDENTIFICATION</scope>
</reference>
<evidence type="ECO:0000256" key="4">
    <source>
        <dbReference type="ARBA" id="ARBA00022692"/>
    </source>
</evidence>
<name>A0A8C5SER9_LATLA</name>
<evidence type="ECO:0000256" key="9">
    <source>
        <dbReference type="ARBA" id="ARBA00023303"/>
    </source>
</evidence>
<evidence type="ECO:0000256" key="6">
    <source>
        <dbReference type="ARBA" id="ARBA00023065"/>
    </source>
</evidence>
<accession>A0A8C5SER9</accession>
<dbReference type="AlphaFoldDB" id="A0A8C5SER9"/>
<dbReference type="Gene3D" id="1.10.287.940">
    <property type="entry name" value="atp-gated p2x4 ion channel"/>
    <property type="match status" value="1"/>
</dbReference>
<dbReference type="Pfam" id="PF00864">
    <property type="entry name" value="P2X_receptor"/>
    <property type="match status" value="1"/>
</dbReference>
<dbReference type="InterPro" id="IPR059116">
    <property type="entry name" value="P2X_receptor"/>
</dbReference>
<evidence type="ECO:0000313" key="11">
    <source>
        <dbReference type="Proteomes" id="UP000694406"/>
    </source>
</evidence>
<evidence type="ECO:0000256" key="7">
    <source>
        <dbReference type="ARBA" id="ARBA00023136"/>
    </source>
</evidence>
<protein>
    <submittedName>
        <fullName evidence="10">Uncharacterized protein</fullName>
    </submittedName>
</protein>
<dbReference type="Proteomes" id="UP000694406">
    <property type="component" value="Unplaced"/>
</dbReference>
<evidence type="ECO:0000256" key="1">
    <source>
        <dbReference type="ARBA" id="ARBA00004308"/>
    </source>
</evidence>
<evidence type="ECO:0000256" key="3">
    <source>
        <dbReference type="ARBA" id="ARBA00022448"/>
    </source>
</evidence>
<comment type="similarity">
    <text evidence="2">Belongs to the P2X receptor family.</text>
</comment>
<comment type="subcellular location">
    <subcellularLocation>
        <location evidence="1">Endomembrane system</location>
    </subcellularLocation>
</comment>
<reference evidence="10" key="2">
    <citation type="submission" date="2025-09" db="UniProtKB">
        <authorList>
            <consortium name="Ensembl"/>
        </authorList>
    </citation>
    <scope>IDENTIFICATION</scope>
</reference>
<keyword evidence="7" id="KW-0472">Membrane</keyword>
<evidence type="ECO:0000256" key="2">
    <source>
        <dbReference type="ARBA" id="ARBA00009848"/>
    </source>
</evidence>
<keyword evidence="6" id="KW-0406">Ion transport</keyword>
<dbReference type="GeneTree" id="ENSGT00940000178724"/>
<keyword evidence="9" id="KW-0407">Ion channel</keyword>
<evidence type="ECO:0000256" key="8">
    <source>
        <dbReference type="ARBA" id="ARBA00023286"/>
    </source>
</evidence>